<evidence type="ECO:0000256" key="3">
    <source>
        <dbReference type="RuleBase" id="RU003494"/>
    </source>
</evidence>
<evidence type="ECO:0000256" key="2">
    <source>
        <dbReference type="ARBA" id="ARBA00022679"/>
    </source>
</evidence>
<comment type="caution">
    <text evidence="6">The sequence shown here is derived from an EMBL/GenBank/DDBJ whole genome shotgun (WGS) entry which is preliminary data.</text>
</comment>
<accession>A0A086P6J5</accession>
<organism evidence="6 7">
    <name type="scientific">Sphingobium herbicidovorans (strain ATCC 700291 / DSM 11019 / CCUG 56400 / KCTC 2939 / LMG 18315 / NBRC 16415 / MH)</name>
    <name type="common">Sphingomonas herbicidovorans</name>
    <dbReference type="NCBI Taxonomy" id="1219045"/>
    <lineage>
        <taxon>Bacteria</taxon>
        <taxon>Pseudomonadati</taxon>
        <taxon>Pseudomonadota</taxon>
        <taxon>Alphaproteobacteria</taxon>
        <taxon>Sphingomonadales</taxon>
        <taxon>Sphingomonadaceae</taxon>
        <taxon>Sphingobium</taxon>
    </lineage>
</organism>
<dbReference type="GO" id="GO:0016740">
    <property type="term" value="F:transferase activity"/>
    <property type="evidence" value="ECO:0007669"/>
    <property type="project" value="UniProtKB-KW"/>
</dbReference>
<dbReference type="InterPro" id="IPR004046">
    <property type="entry name" value="GST_C"/>
</dbReference>
<dbReference type="FunFam" id="3.40.30.10:FF:000039">
    <property type="entry name" value="Glutathione S-transferase domain"/>
    <property type="match status" value="1"/>
</dbReference>
<evidence type="ECO:0000313" key="6">
    <source>
        <dbReference type="EMBL" id="KFG89013.1"/>
    </source>
</evidence>
<dbReference type="STRING" id="76947.GCA_002080435_01509"/>
<dbReference type="SUPFAM" id="SSF52833">
    <property type="entry name" value="Thioredoxin-like"/>
    <property type="match status" value="1"/>
</dbReference>
<sequence length="207" mass="23581">MLRVLGRRSSSNVQKVLWLLDELDIPFSQENFGGEFGGNRDPEYLAVNPNGVVPTLIDEGNAIWESNTILRYLCNSRGPTSLYPQDPIDRAMVERWMDWHLAALNKFMSQLYIGIVKTPEAERDLQALDRARMESQRCFALLDDALAQNSYLAGDAFSLADIPCGIMVYRWIALGFARDSEQPNLRRWADRLAERHAYRKNVMVGLG</sequence>
<feature type="domain" description="GST N-terminal" evidence="4">
    <location>
        <begin position="1"/>
        <end position="81"/>
    </location>
</feature>
<dbReference type="OrthoDB" id="9810080at2"/>
<dbReference type="InterPro" id="IPR040079">
    <property type="entry name" value="Glutathione_S-Trfase"/>
</dbReference>
<dbReference type="SFLD" id="SFLDG00358">
    <property type="entry name" value="Main_(cytGST)"/>
    <property type="match status" value="1"/>
</dbReference>
<dbReference type="Proteomes" id="UP000024284">
    <property type="component" value="Unassembled WGS sequence"/>
</dbReference>
<dbReference type="SFLD" id="SFLDG01150">
    <property type="entry name" value="Main.1:_Beta-like"/>
    <property type="match status" value="1"/>
</dbReference>
<dbReference type="Gene3D" id="3.40.30.10">
    <property type="entry name" value="Glutaredoxin"/>
    <property type="match status" value="1"/>
</dbReference>
<dbReference type="Pfam" id="PF02798">
    <property type="entry name" value="GST_N"/>
    <property type="match status" value="1"/>
</dbReference>
<feature type="domain" description="GST C-terminal" evidence="5">
    <location>
        <begin position="86"/>
        <end position="207"/>
    </location>
</feature>
<evidence type="ECO:0000256" key="1">
    <source>
        <dbReference type="ARBA" id="ARBA00007409"/>
    </source>
</evidence>
<dbReference type="InterPro" id="IPR036249">
    <property type="entry name" value="Thioredoxin-like_sf"/>
</dbReference>
<dbReference type="eggNOG" id="COG0625">
    <property type="taxonomic scope" value="Bacteria"/>
</dbReference>
<gene>
    <name evidence="6" type="ORF">BV98_003203</name>
</gene>
<dbReference type="SUPFAM" id="SSF47616">
    <property type="entry name" value="GST C-terminal domain-like"/>
    <property type="match status" value="1"/>
</dbReference>
<dbReference type="PANTHER" id="PTHR44051:SF19">
    <property type="entry name" value="DISULFIDE-BOND OXIDOREDUCTASE YFCG"/>
    <property type="match status" value="1"/>
</dbReference>
<dbReference type="AlphaFoldDB" id="A0A086P6J5"/>
<dbReference type="Gene3D" id="1.20.1050.10">
    <property type="match status" value="1"/>
</dbReference>
<dbReference type="InterPro" id="IPR036282">
    <property type="entry name" value="Glutathione-S-Trfase_C_sf"/>
</dbReference>
<dbReference type="EMBL" id="JFZA02000041">
    <property type="protein sequence ID" value="KFG89013.1"/>
    <property type="molecule type" value="Genomic_DNA"/>
</dbReference>
<comment type="similarity">
    <text evidence="1 3">Belongs to the GST superfamily.</text>
</comment>
<dbReference type="RefSeq" id="WP_037467955.1">
    <property type="nucleotide sequence ID" value="NZ_BCZD01000064.1"/>
</dbReference>
<dbReference type="PATRIC" id="fig|1219045.3.peg.3252"/>
<protein>
    <submittedName>
        <fullName evidence="6">Glutathione S-transferase domain protein</fullName>
    </submittedName>
</protein>
<dbReference type="PROSITE" id="PS50404">
    <property type="entry name" value="GST_NTER"/>
    <property type="match status" value="1"/>
</dbReference>
<dbReference type="PANTHER" id="PTHR44051">
    <property type="entry name" value="GLUTATHIONE S-TRANSFERASE-RELATED"/>
    <property type="match status" value="1"/>
</dbReference>
<keyword evidence="7" id="KW-1185">Reference proteome</keyword>
<dbReference type="InterPro" id="IPR004045">
    <property type="entry name" value="Glutathione_S-Trfase_N"/>
</dbReference>
<dbReference type="PROSITE" id="PS50405">
    <property type="entry name" value="GST_CTER"/>
    <property type="match status" value="1"/>
</dbReference>
<reference evidence="6" key="1">
    <citation type="submission" date="2014-08" db="EMBL/GenBank/DDBJ databases">
        <title>Draft genome sequences of Sphingobium herbicidovorans.</title>
        <authorList>
            <person name="Gan H.M."/>
            <person name="Gan H.Y."/>
            <person name="Savka M.A."/>
        </authorList>
    </citation>
    <scope>NUCLEOTIDE SEQUENCE [LARGE SCALE GENOMIC DNA]</scope>
    <source>
        <strain evidence="6">NBRC 16415</strain>
    </source>
</reference>
<keyword evidence="2" id="KW-0808">Transferase</keyword>
<evidence type="ECO:0000313" key="7">
    <source>
        <dbReference type="Proteomes" id="UP000024284"/>
    </source>
</evidence>
<proteinExistence type="inferred from homology"/>
<dbReference type="Pfam" id="PF00043">
    <property type="entry name" value="GST_C"/>
    <property type="match status" value="1"/>
</dbReference>
<name>A0A086P6J5_SPHHM</name>
<dbReference type="InterPro" id="IPR010987">
    <property type="entry name" value="Glutathione-S-Trfase_C-like"/>
</dbReference>
<evidence type="ECO:0000259" key="4">
    <source>
        <dbReference type="PROSITE" id="PS50404"/>
    </source>
</evidence>
<dbReference type="CDD" id="cd03047">
    <property type="entry name" value="GST_N_2"/>
    <property type="match status" value="1"/>
</dbReference>
<dbReference type="SFLD" id="SFLDS00019">
    <property type="entry name" value="Glutathione_Transferase_(cytos"/>
    <property type="match status" value="1"/>
</dbReference>
<evidence type="ECO:0000259" key="5">
    <source>
        <dbReference type="PROSITE" id="PS50405"/>
    </source>
</evidence>